<dbReference type="AlphaFoldDB" id="A0A350H9T3"/>
<dbReference type="InterPro" id="IPR037118">
    <property type="entry name" value="Val-tRNA_synth_C_sf"/>
</dbReference>
<evidence type="ECO:0000313" key="12">
    <source>
        <dbReference type="EMBL" id="HAV92299.1"/>
    </source>
</evidence>
<dbReference type="EMBL" id="DMZY01000116">
    <property type="protein sequence ID" value="HAV92299.1"/>
    <property type="molecule type" value="Genomic_DNA"/>
</dbReference>
<accession>A0A350H9T3</accession>
<evidence type="ECO:0000256" key="4">
    <source>
        <dbReference type="ARBA" id="ARBA00022840"/>
    </source>
</evidence>
<evidence type="ECO:0000313" key="13">
    <source>
        <dbReference type="Proteomes" id="UP000264062"/>
    </source>
</evidence>
<dbReference type="GO" id="GO:0006438">
    <property type="term" value="P:valyl-tRNA aminoacylation"/>
    <property type="evidence" value="ECO:0007669"/>
    <property type="project" value="InterPro"/>
</dbReference>
<reference evidence="12 13" key="1">
    <citation type="journal article" date="2018" name="Nat. Biotechnol.">
        <title>A standardized bacterial taxonomy based on genome phylogeny substantially revises the tree of life.</title>
        <authorList>
            <person name="Parks D.H."/>
            <person name="Chuvochina M."/>
            <person name="Waite D.W."/>
            <person name="Rinke C."/>
            <person name="Skarshewski A."/>
            <person name="Chaumeil P.A."/>
            <person name="Hugenholtz P."/>
        </authorList>
    </citation>
    <scope>NUCLEOTIDE SEQUENCE [LARGE SCALE GENOMIC DNA]</scope>
    <source>
        <strain evidence="12">UBA9956</strain>
    </source>
</reference>
<dbReference type="SUPFAM" id="SSF46589">
    <property type="entry name" value="tRNA-binding arm"/>
    <property type="match status" value="1"/>
</dbReference>
<feature type="non-terminal residue" evidence="12">
    <location>
        <position position="1"/>
    </location>
</feature>
<gene>
    <name evidence="12" type="ORF">DCW38_03870</name>
</gene>
<dbReference type="Gene3D" id="1.10.730.10">
    <property type="entry name" value="Isoleucyl-tRNA Synthetase, Domain 1"/>
    <property type="match status" value="1"/>
</dbReference>
<evidence type="ECO:0000256" key="5">
    <source>
        <dbReference type="ARBA" id="ARBA00022917"/>
    </source>
</evidence>
<evidence type="ECO:0000256" key="7">
    <source>
        <dbReference type="ARBA" id="ARBA00029936"/>
    </source>
</evidence>
<name>A0A350H9T3_UNCW3</name>
<keyword evidence="2" id="KW-0436">Ligase</keyword>
<dbReference type="InterPro" id="IPR013155">
    <property type="entry name" value="M/V/L/I-tRNA-synth_anticd-bd"/>
</dbReference>
<dbReference type="SUPFAM" id="SSF47323">
    <property type="entry name" value="Anticodon-binding domain of a subclass of class I aminoacyl-tRNA synthetases"/>
    <property type="match status" value="1"/>
</dbReference>
<dbReference type="InterPro" id="IPR002303">
    <property type="entry name" value="Valyl-tRNA_ligase"/>
</dbReference>
<dbReference type="GO" id="GO:0005829">
    <property type="term" value="C:cytosol"/>
    <property type="evidence" value="ECO:0007669"/>
    <property type="project" value="TreeGrafter"/>
</dbReference>
<dbReference type="PANTHER" id="PTHR11946:SF93">
    <property type="entry name" value="VALINE--TRNA LIGASE, CHLOROPLASTIC_MITOCHONDRIAL 2"/>
    <property type="match status" value="1"/>
</dbReference>
<dbReference type="Gene3D" id="1.10.287.380">
    <property type="entry name" value="Valyl-tRNA synthetase, C-terminal domain"/>
    <property type="match status" value="1"/>
</dbReference>
<evidence type="ECO:0000256" key="1">
    <source>
        <dbReference type="ARBA" id="ARBA00013169"/>
    </source>
</evidence>
<feature type="domain" description="Valyl-tRNA synthetase tRNA-binding arm" evidence="11">
    <location>
        <begin position="225"/>
        <end position="288"/>
    </location>
</feature>
<proteinExistence type="predicted"/>
<dbReference type="InterPro" id="IPR009080">
    <property type="entry name" value="tRNAsynth_Ia_anticodon-bd"/>
</dbReference>
<dbReference type="Pfam" id="PF08264">
    <property type="entry name" value="Anticodon_1"/>
    <property type="match status" value="1"/>
</dbReference>
<comment type="caution">
    <text evidence="12">The sequence shown here is derived from an EMBL/GenBank/DDBJ whole genome shotgun (WGS) entry which is preliminary data.</text>
</comment>
<evidence type="ECO:0000256" key="6">
    <source>
        <dbReference type="ARBA" id="ARBA00023146"/>
    </source>
</evidence>
<evidence type="ECO:0000256" key="9">
    <source>
        <dbReference type="SAM" id="Coils"/>
    </source>
</evidence>
<dbReference type="PANTHER" id="PTHR11946">
    <property type="entry name" value="VALYL-TRNA SYNTHETASES"/>
    <property type="match status" value="1"/>
</dbReference>
<keyword evidence="4" id="KW-0067">ATP-binding</keyword>
<evidence type="ECO:0000259" key="10">
    <source>
        <dbReference type="Pfam" id="PF08264"/>
    </source>
</evidence>
<dbReference type="CDD" id="cd07962">
    <property type="entry name" value="Anticodon_Ia_Val"/>
    <property type="match status" value="1"/>
</dbReference>
<comment type="catalytic activity">
    <reaction evidence="8">
        <text>tRNA(Val) + L-valine + ATP = L-valyl-tRNA(Val) + AMP + diphosphate</text>
        <dbReference type="Rhea" id="RHEA:10704"/>
        <dbReference type="Rhea" id="RHEA-COMP:9672"/>
        <dbReference type="Rhea" id="RHEA-COMP:9708"/>
        <dbReference type="ChEBI" id="CHEBI:30616"/>
        <dbReference type="ChEBI" id="CHEBI:33019"/>
        <dbReference type="ChEBI" id="CHEBI:57762"/>
        <dbReference type="ChEBI" id="CHEBI:78442"/>
        <dbReference type="ChEBI" id="CHEBI:78537"/>
        <dbReference type="ChEBI" id="CHEBI:456215"/>
        <dbReference type="EC" id="6.1.1.9"/>
    </reaction>
</comment>
<evidence type="ECO:0000259" key="11">
    <source>
        <dbReference type="Pfam" id="PF10458"/>
    </source>
</evidence>
<organism evidence="12 13">
    <name type="scientific">candidate division WOR-3 bacterium</name>
    <dbReference type="NCBI Taxonomy" id="2052148"/>
    <lineage>
        <taxon>Bacteria</taxon>
        <taxon>Bacteria division WOR-3</taxon>
    </lineage>
</organism>
<dbReference type="Proteomes" id="UP000264062">
    <property type="component" value="Unassembled WGS sequence"/>
</dbReference>
<dbReference type="Pfam" id="PF10458">
    <property type="entry name" value="Val_tRNA-synt_C"/>
    <property type="match status" value="1"/>
</dbReference>
<feature type="domain" description="Methionyl/Valyl/Leucyl/Isoleucyl-tRNA synthetase anticodon-binding" evidence="10">
    <location>
        <begin position="38"/>
        <end position="164"/>
    </location>
</feature>
<dbReference type="InterPro" id="IPR010978">
    <property type="entry name" value="tRNA-bd_arm"/>
</dbReference>
<sequence>SFELGRNFANKIWNAARFIMMDTDETAPEKAVPEDEYDRWILTLLSRTEKNFNQAVKQYRLSDGAQIIYEFFWKDFCDWYLEIMKSKSKKKHIALFVLKRVMQLLNPYMPYITEEMNQILGSKNVIHKGEYEEFDFDDKESAEKIENIKSYIIALRTLLQETNSKSASVKCEKNFLSEVKESNELALKLSKFEKIDIIDDKPKKAVAVPFSKGIVFVNAEQIENIGEKITKYEKDMRQIENEIEKTERNLANEGFLKKADESVIEMMKEKVKDFMSKRDRISEILKSLRK</sequence>
<keyword evidence="6" id="KW-0030">Aminoacyl-tRNA synthetase</keyword>
<dbReference type="InterPro" id="IPR019499">
    <property type="entry name" value="Val-tRNA_synth_tRNA-bd"/>
</dbReference>
<dbReference type="EC" id="6.1.1.9" evidence="1"/>
<keyword evidence="3" id="KW-0547">Nucleotide-binding</keyword>
<dbReference type="InterPro" id="IPR033705">
    <property type="entry name" value="Anticodon_Ia_Val"/>
</dbReference>
<keyword evidence="5" id="KW-0648">Protein biosynthesis</keyword>
<keyword evidence="9" id="KW-0175">Coiled coil</keyword>
<dbReference type="GO" id="GO:0005524">
    <property type="term" value="F:ATP binding"/>
    <property type="evidence" value="ECO:0007669"/>
    <property type="project" value="UniProtKB-KW"/>
</dbReference>
<protein>
    <recommendedName>
        <fullName evidence="1">valine--tRNA ligase</fullName>
        <ecNumber evidence="1">6.1.1.9</ecNumber>
    </recommendedName>
    <alternativeName>
        <fullName evidence="7">Valyl-tRNA synthetase</fullName>
    </alternativeName>
</protein>
<evidence type="ECO:0000256" key="2">
    <source>
        <dbReference type="ARBA" id="ARBA00022598"/>
    </source>
</evidence>
<evidence type="ECO:0000256" key="3">
    <source>
        <dbReference type="ARBA" id="ARBA00022741"/>
    </source>
</evidence>
<feature type="coiled-coil region" evidence="9">
    <location>
        <begin position="222"/>
        <end position="256"/>
    </location>
</feature>
<evidence type="ECO:0000256" key="8">
    <source>
        <dbReference type="ARBA" id="ARBA00047552"/>
    </source>
</evidence>
<dbReference type="GO" id="GO:0004832">
    <property type="term" value="F:valine-tRNA ligase activity"/>
    <property type="evidence" value="ECO:0007669"/>
    <property type="project" value="UniProtKB-EC"/>
</dbReference>